<dbReference type="Pfam" id="PF01810">
    <property type="entry name" value="LysE"/>
    <property type="match status" value="1"/>
</dbReference>
<feature type="transmembrane region" description="Helical" evidence="6">
    <location>
        <begin position="183"/>
        <end position="202"/>
    </location>
</feature>
<keyword evidence="8" id="KW-1185">Reference proteome</keyword>
<dbReference type="EMBL" id="LJYW01000001">
    <property type="protein sequence ID" value="KPL53741.1"/>
    <property type="molecule type" value="Genomic_DNA"/>
</dbReference>
<evidence type="ECO:0000256" key="6">
    <source>
        <dbReference type="SAM" id="Phobius"/>
    </source>
</evidence>
<dbReference type="PIRSF" id="PIRSF006324">
    <property type="entry name" value="LeuE"/>
    <property type="match status" value="1"/>
</dbReference>
<dbReference type="PANTHER" id="PTHR30086">
    <property type="entry name" value="ARGININE EXPORTER PROTEIN ARGO"/>
    <property type="match status" value="1"/>
</dbReference>
<dbReference type="PANTHER" id="PTHR30086:SF20">
    <property type="entry name" value="ARGININE EXPORTER PROTEIN ARGO-RELATED"/>
    <property type="match status" value="1"/>
</dbReference>
<evidence type="ECO:0000256" key="5">
    <source>
        <dbReference type="ARBA" id="ARBA00023136"/>
    </source>
</evidence>
<sequence>MSPETWALFVPAAFALNMYPGPNNVLAMTNGARYGFGTALLASAGRFPPFAGFVLGAAVGLGAALAASAEFFTAIKIAGAIYLVWLGLKMVLGGASDLTEAEGSSRLAALARREFLTAITNPKAMLVFTAFFAPFVDPTQPAFGQILQLGAAALALEAVAVALYAFAGSRLERFVRDARRLALVNRISGTALIVAGALLLFARRPAQA</sequence>
<evidence type="ECO:0000256" key="1">
    <source>
        <dbReference type="ARBA" id="ARBA00004651"/>
    </source>
</evidence>
<keyword evidence="5 6" id="KW-0472">Membrane</keyword>
<keyword evidence="3 6" id="KW-0812">Transmembrane</keyword>
<reference evidence="7 8" key="1">
    <citation type="submission" date="2015-09" db="EMBL/GenBank/DDBJ databases">
        <authorList>
            <person name="Jackson K.R."/>
            <person name="Lunt B.L."/>
            <person name="Fisher J.N.B."/>
            <person name="Gardner A.V."/>
            <person name="Bailey M.E."/>
            <person name="Deus L.M."/>
            <person name="Earl A.S."/>
            <person name="Gibby P.D."/>
            <person name="Hartmann K.A."/>
            <person name="Liu J.E."/>
            <person name="Manci A.M."/>
            <person name="Nielsen D.A."/>
            <person name="Solomon M.B."/>
            <person name="Breakwell D.P."/>
            <person name="Burnett S.H."/>
            <person name="Grose J.H."/>
        </authorList>
    </citation>
    <scope>NUCLEOTIDE SEQUENCE [LARGE SCALE GENOMIC DNA]</scope>
    <source>
        <strain evidence="7 8">16</strain>
    </source>
</reference>
<evidence type="ECO:0000256" key="3">
    <source>
        <dbReference type="ARBA" id="ARBA00022692"/>
    </source>
</evidence>
<dbReference type="Proteomes" id="UP000048984">
    <property type="component" value="Unassembled WGS sequence"/>
</dbReference>
<dbReference type="GO" id="GO:0015171">
    <property type="term" value="F:amino acid transmembrane transporter activity"/>
    <property type="evidence" value="ECO:0007669"/>
    <property type="project" value="TreeGrafter"/>
</dbReference>
<protein>
    <recommendedName>
        <fullName evidence="9">Lysine transporter LysE</fullName>
    </recommendedName>
</protein>
<reference evidence="7 8" key="2">
    <citation type="submission" date="2015-10" db="EMBL/GenBank/DDBJ databases">
        <title>Draft Genome Sequence of Prosthecomicrobium hirschii ATCC 27832.</title>
        <authorList>
            <person name="Daniel J."/>
            <person name="Givan S.A."/>
            <person name="Brun Y.V."/>
            <person name="Brown P.J."/>
        </authorList>
    </citation>
    <scope>NUCLEOTIDE SEQUENCE [LARGE SCALE GENOMIC DNA]</scope>
    <source>
        <strain evidence="7 8">16</strain>
    </source>
</reference>
<gene>
    <name evidence="7" type="ORF">ABB55_17235</name>
</gene>
<comment type="caution">
    <text evidence="7">The sequence shown here is derived from an EMBL/GenBank/DDBJ whole genome shotgun (WGS) entry which is preliminary data.</text>
</comment>
<feature type="transmembrane region" description="Helical" evidence="6">
    <location>
        <begin position="142"/>
        <end position="167"/>
    </location>
</feature>
<evidence type="ECO:0008006" key="9">
    <source>
        <dbReference type="Google" id="ProtNLM"/>
    </source>
</evidence>
<feature type="transmembrane region" description="Helical" evidence="6">
    <location>
        <begin position="51"/>
        <end position="84"/>
    </location>
</feature>
<dbReference type="GO" id="GO:0005886">
    <property type="term" value="C:plasma membrane"/>
    <property type="evidence" value="ECO:0007669"/>
    <property type="project" value="UniProtKB-SubCell"/>
</dbReference>
<evidence type="ECO:0000313" key="7">
    <source>
        <dbReference type="EMBL" id="KPL53741.1"/>
    </source>
</evidence>
<dbReference type="RefSeq" id="WP_054359905.1">
    <property type="nucleotide sequence ID" value="NZ_LJYW01000001.1"/>
</dbReference>
<organism evidence="7 8">
    <name type="scientific">Prosthecodimorpha hirschii</name>
    <dbReference type="NCBI Taxonomy" id="665126"/>
    <lineage>
        <taxon>Bacteria</taxon>
        <taxon>Pseudomonadati</taxon>
        <taxon>Pseudomonadota</taxon>
        <taxon>Alphaproteobacteria</taxon>
        <taxon>Hyphomicrobiales</taxon>
        <taxon>Ancalomicrobiaceae</taxon>
        <taxon>Prosthecodimorpha</taxon>
    </lineage>
</organism>
<comment type="subcellular location">
    <subcellularLocation>
        <location evidence="1">Cell membrane</location>
        <topology evidence="1">Multi-pass membrane protein</topology>
    </subcellularLocation>
</comment>
<dbReference type="InterPro" id="IPR001123">
    <property type="entry name" value="LeuE-type"/>
</dbReference>
<dbReference type="AlphaFoldDB" id="A0A0P6VSQ6"/>
<keyword evidence="4 6" id="KW-1133">Transmembrane helix</keyword>
<evidence type="ECO:0000256" key="2">
    <source>
        <dbReference type="ARBA" id="ARBA00022475"/>
    </source>
</evidence>
<name>A0A0P6VSQ6_9HYPH</name>
<evidence type="ECO:0000256" key="4">
    <source>
        <dbReference type="ARBA" id="ARBA00022989"/>
    </source>
</evidence>
<evidence type="ECO:0000313" key="8">
    <source>
        <dbReference type="Proteomes" id="UP000048984"/>
    </source>
</evidence>
<feature type="transmembrane region" description="Helical" evidence="6">
    <location>
        <begin position="115"/>
        <end position="136"/>
    </location>
</feature>
<dbReference type="STRING" id="665126.ABB55_17235"/>
<accession>A0A0P6VSQ6</accession>
<keyword evidence="2" id="KW-1003">Cell membrane</keyword>
<proteinExistence type="predicted"/>